<keyword evidence="2" id="KW-1185">Reference proteome</keyword>
<dbReference type="Proteomes" id="UP000196355">
    <property type="component" value="Unassembled WGS sequence"/>
</dbReference>
<reference evidence="2" key="1">
    <citation type="submission" date="2017-02" db="EMBL/GenBank/DDBJ databases">
        <authorList>
            <person name="Tetz G."/>
            <person name="Tetz V."/>
        </authorList>
    </citation>
    <scope>NUCLEOTIDE SEQUENCE [LARGE SCALE GENOMIC DNA]</scope>
    <source>
        <strain evidence="2">VT16-26</strain>
    </source>
</reference>
<dbReference type="AlphaFoldDB" id="A0A202C1J7"/>
<accession>A0A202C1J7</accession>
<proteinExistence type="predicted"/>
<comment type="caution">
    <text evidence="1">The sequence shown here is derived from an EMBL/GenBank/DDBJ whole genome shotgun (WGS) entry which is preliminary data.</text>
</comment>
<evidence type="ECO:0000313" key="1">
    <source>
        <dbReference type="EMBL" id="OVE57485.1"/>
    </source>
</evidence>
<dbReference type="EMBL" id="MVAG01000114">
    <property type="protein sequence ID" value="OVE57485.1"/>
    <property type="molecule type" value="Genomic_DNA"/>
</dbReference>
<protein>
    <submittedName>
        <fullName evidence="1">Uncharacterized protein</fullName>
    </submittedName>
</protein>
<evidence type="ECO:0000313" key="2">
    <source>
        <dbReference type="Proteomes" id="UP000196355"/>
    </source>
</evidence>
<gene>
    <name evidence="1" type="ORF">B0E34_10015</name>
</gene>
<sequence>MKYFVLFLIAFPFIKLSAQKYIPFDCDDFNFNIESSANTSIRFINQSDYFSSLKDTVILPQKPLIKENEKLYTEFQKKFPNKISTHCIKAKTFSRGEISETSYCSQRQKIFLITKEKNFYIFKLNAFEIDDFLLFNEDDETIYFTENYPLILDEGKIIFDVGRSYPGKQIINYYQFEDKKVKYASIDLPFDYRITKYNIVKYSNYKVITELTRHQLKETSPNYFEKDKDVFCKKFMIIN</sequence>
<name>A0A202C1J7_9FLAO</name>
<organism evidence="1 2">
    <name type="scientific">Chryseobacterium mucoviscidosis</name>
    <dbReference type="NCBI Taxonomy" id="1945581"/>
    <lineage>
        <taxon>Bacteria</taxon>
        <taxon>Pseudomonadati</taxon>
        <taxon>Bacteroidota</taxon>
        <taxon>Flavobacteriia</taxon>
        <taxon>Flavobacteriales</taxon>
        <taxon>Weeksellaceae</taxon>
        <taxon>Chryseobacterium group</taxon>
        <taxon>Chryseobacterium</taxon>
    </lineage>
</organism>